<feature type="transmembrane region" description="Helical" evidence="11">
    <location>
        <begin position="56"/>
        <end position="80"/>
    </location>
</feature>
<evidence type="ECO:0000259" key="12">
    <source>
        <dbReference type="PROSITE" id="PS50850"/>
    </source>
</evidence>
<feature type="transmembrane region" description="Helical" evidence="11">
    <location>
        <begin position="404"/>
        <end position="423"/>
    </location>
</feature>
<reference evidence="13 14" key="1">
    <citation type="submission" date="2018-11" db="EMBL/GenBank/DDBJ databases">
        <title>Sequencing the genomes of 1000 actinobacteria strains.</title>
        <authorList>
            <person name="Klenk H.-P."/>
        </authorList>
    </citation>
    <scope>NUCLEOTIDE SEQUENCE [LARGE SCALE GENOMIC DNA]</scope>
    <source>
        <strain evidence="13 14">DSM 44348</strain>
    </source>
</reference>
<feature type="transmembrane region" description="Helical" evidence="11">
    <location>
        <begin position="308"/>
        <end position="329"/>
    </location>
</feature>
<feature type="transmembrane region" description="Helical" evidence="11">
    <location>
        <begin position="372"/>
        <end position="392"/>
    </location>
</feature>
<dbReference type="GO" id="GO:0005886">
    <property type="term" value="C:plasma membrane"/>
    <property type="evidence" value="ECO:0007669"/>
    <property type="project" value="UniProtKB-SubCell"/>
</dbReference>
<dbReference type="InterPro" id="IPR020846">
    <property type="entry name" value="MFS_dom"/>
</dbReference>
<evidence type="ECO:0000256" key="8">
    <source>
        <dbReference type="ARBA" id="ARBA00023136"/>
    </source>
</evidence>
<dbReference type="InterPro" id="IPR036259">
    <property type="entry name" value="MFS_trans_sf"/>
</dbReference>
<dbReference type="AlphaFoldDB" id="A0A3N2H861"/>
<dbReference type="GeneID" id="301848198"/>
<comment type="caution">
    <text evidence="13">The sequence shown here is derived from an EMBL/GenBank/DDBJ whole genome shotgun (WGS) entry which is preliminary data.</text>
</comment>
<evidence type="ECO:0000256" key="10">
    <source>
        <dbReference type="ARBA" id="ARBA00039918"/>
    </source>
</evidence>
<gene>
    <name evidence="13" type="ORF">EDD35_6955</name>
</gene>
<evidence type="ECO:0000313" key="14">
    <source>
        <dbReference type="Proteomes" id="UP000274843"/>
    </source>
</evidence>
<evidence type="ECO:0000256" key="4">
    <source>
        <dbReference type="ARBA" id="ARBA00022475"/>
    </source>
</evidence>
<dbReference type="GO" id="GO:0015293">
    <property type="term" value="F:symporter activity"/>
    <property type="evidence" value="ECO:0007669"/>
    <property type="project" value="UniProtKB-KW"/>
</dbReference>
<feature type="transmembrane region" description="Helical" evidence="11">
    <location>
        <begin position="161"/>
        <end position="179"/>
    </location>
</feature>
<evidence type="ECO:0000256" key="6">
    <source>
        <dbReference type="ARBA" id="ARBA00022847"/>
    </source>
</evidence>
<keyword evidence="5 11" id="KW-0812">Transmembrane</keyword>
<proteinExistence type="inferred from homology"/>
<comment type="function">
    <text evidence="9">May be a proton symporter involved in the uptake of osmolytes such as proline and glycine betaine.</text>
</comment>
<evidence type="ECO:0000256" key="3">
    <source>
        <dbReference type="ARBA" id="ARBA00022448"/>
    </source>
</evidence>
<dbReference type="EMBL" id="RKHY01000001">
    <property type="protein sequence ID" value="ROS44510.1"/>
    <property type="molecule type" value="Genomic_DNA"/>
</dbReference>
<feature type="transmembrane region" description="Helical" evidence="11">
    <location>
        <begin position="117"/>
        <end position="140"/>
    </location>
</feature>
<dbReference type="Pfam" id="PF00083">
    <property type="entry name" value="Sugar_tr"/>
    <property type="match status" value="2"/>
</dbReference>
<dbReference type="PANTHER" id="PTHR43528:SF1">
    <property type="entry name" value="ALPHA-KETOGLUTARATE PERMEASE"/>
    <property type="match status" value="1"/>
</dbReference>
<evidence type="ECO:0000256" key="5">
    <source>
        <dbReference type="ARBA" id="ARBA00022692"/>
    </source>
</evidence>
<feature type="transmembrane region" description="Helical" evidence="11">
    <location>
        <begin position="244"/>
        <end position="262"/>
    </location>
</feature>
<keyword evidence="8 11" id="KW-0472">Membrane</keyword>
<keyword evidence="6" id="KW-0769">Symport</keyword>
<dbReference type="SUPFAM" id="SSF103473">
    <property type="entry name" value="MFS general substrate transporter"/>
    <property type="match status" value="1"/>
</dbReference>
<comment type="subcellular location">
    <subcellularLocation>
        <location evidence="1">Cell membrane</location>
        <topology evidence="1">Multi-pass membrane protein</topology>
    </subcellularLocation>
</comment>
<dbReference type="RefSeq" id="WP_208722477.1">
    <property type="nucleotide sequence ID" value="NZ_RKHY01000001.1"/>
</dbReference>
<evidence type="ECO:0000256" key="11">
    <source>
        <dbReference type="SAM" id="Phobius"/>
    </source>
</evidence>
<dbReference type="Gene3D" id="1.20.1250.20">
    <property type="entry name" value="MFS general substrate transporter like domains"/>
    <property type="match status" value="2"/>
</dbReference>
<protein>
    <recommendedName>
        <fullName evidence="10">Putative proline/betaine transporter</fullName>
    </recommendedName>
</protein>
<evidence type="ECO:0000256" key="7">
    <source>
        <dbReference type="ARBA" id="ARBA00022989"/>
    </source>
</evidence>
<evidence type="ECO:0000256" key="1">
    <source>
        <dbReference type="ARBA" id="ARBA00004651"/>
    </source>
</evidence>
<dbReference type="PROSITE" id="PS50850">
    <property type="entry name" value="MFS"/>
    <property type="match status" value="1"/>
</dbReference>
<dbReference type="Proteomes" id="UP000274843">
    <property type="component" value="Unassembled WGS sequence"/>
</dbReference>
<name>A0A3N2H861_9PSEU</name>
<dbReference type="InterPro" id="IPR005829">
    <property type="entry name" value="Sugar_transporter_CS"/>
</dbReference>
<sequence length="447" mass="46812">MSDTPGVAAAPPPALMRRVTFAAAVGNTVETYDYAVYGFLTVLISKLFFPGSQPGVALLSAFAVFGVAFVVRPLGSLIFGSIADRFGRKPSLVATLVVMAGATTVIGLLPVAATVGVWAPILLVACRLLQGLAAGGEYSTAMTYAAEFTPQRKRGAMTSRVQIGSVASLLLAAGVVLLLSATLSPAAMASWGWRIPFLLALPLGLVGLYIRSRLEESPEFRALEQQAQVTSSPAKESFSRHWRLIVLIFGVAAFQQIGYYIAFTYAQSYLIQLGFTQKEATLATVISIAVAVVLVAAGGPLSDRWGRWPILLGLSAATLVLAYPLFMALSSASSLGVAILMTVLLGVMPALYTSVAPATYIEVVPARVRATVFAVGFALAAALLGGPALYVSQTLVRLTGDNRSPALFLMFGALLSLVAALVVRRRPPQVLAPDVAPGAGVRAPEEV</sequence>
<evidence type="ECO:0000256" key="9">
    <source>
        <dbReference type="ARBA" id="ARBA00037295"/>
    </source>
</evidence>
<feature type="transmembrane region" description="Helical" evidence="11">
    <location>
        <begin position="335"/>
        <end position="360"/>
    </location>
</feature>
<feature type="transmembrane region" description="Helical" evidence="11">
    <location>
        <begin position="191"/>
        <end position="210"/>
    </location>
</feature>
<dbReference type="InterPro" id="IPR005828">
    <property type="entry name" value="MFS_sugar_transport-like"/>
</dbReference>
<comment type="similarity">
    <text evidence="2">Belongs to the major facilitator superfamily. Metabolite:H+ Symporter (MHS) family (TC 2.A.1.6) family.</text>
</comment>
<keyword evidence="14" id="KW-1185">Reference proteome</keyword>
<feature type="domain" description="Major facilitator superfamily (MFS) profile" evidence="12">
    <location>
        <begin position="19"/>
        <end position="430"/>
    </location>
</feature>
<keyword evidence="4" id="KW-1003">Cell membrane</keyword>
<accession>A0A3N2H861</accession>
<dbReference type="FunFam" id="1.20.1250.20:FF:000001">
    <property type="entry name" value="Dicarboxylate MFS transporter"/>
    <property type="match status" value="1"/>
</dbReference>
<dbReference type="InterPro" id="IPR051084">
    <property type="entry name" value="H+-coupled_symporters"/>
</dbReference>
<feature type="transmembrane region" description="Helical" evidence="11">
    <location>
        <begin position="282"/>
        <end position="301"/>
    </location>
</feature>
<keyword evidence="7 11" id="KW-1133">Transmembrane helix</keyword>
<evidence type="ECO:0000313" key="13">
    <source>
        <dbReference type="EMBL" id="ROS44510.1"/>
    </source>
</evidence>
<dbReference type="PROSITE" id="PS00217">
    <property type="entry name" value="SUGAR_TRANSPORT_2"/>
    <property type="match status" value="1"/>
</dbReference>
<evidence type="ECO:0000256" key="2">
    <source>
        <dbReference type="ARBA" id="ARBA00008240"/>
    </source>
</evidence>
<dbReference type="PANTHER" id="PTHR43528">
    <property type="entry name" value="ALPHA-KETOGLUTARATE PERMEASE"/>
    <property type="match status" value="1"/>
</dbReference>
<feature type="transmembrane region" description="Helical" evidence="11">
    <location>
        <begin position="92"/>
        <end position="111"/>
    </location>
</feature>
<keyword evidence="3" id="KW-0813">Transport</keyword>
<organism evidence="13 14">
    <name type="scientific">Amycolatopsis thermoflava</name>
    <dbReference type="NCBI Taxonomy" id="84480"/>
    <lineage>
        <taxon>Bacteria</taxon>
        <taxon>Bacillati</taxon>
        <taxon>Actinomycetota</taxon>
        <taxon>Actinomycetes</taxon>
        <taxon>Pseudonocardiales</taxon>
        <taxon>Pseudonocardiaceae</taxon>
        <taxon>Amycolatopsis</taxon>
        <taxon>Amycolatopsis methanolica group</taxon>
    </lineage>
</organism>